<evidence type="ECO:0000313" key="2">
    <source>
        <dbReference type="EMBL" id="CAE0436210.1"/>
    </source>
</evidence>
<organism evidence="2">
    <name type="scientific">Aplanochytrium stocchinoi</name>
    <dbReference type="NCBI Taxonomy" id="215587"/>
    <lineage>
        <taxon>Eukaryota</taxon>
        <taxon>Sar</taxon>
        <taxon>Stramenopiles</taxon>
        <taxon>Bigyra</taxon>
        <taxon>Labyrinthulomycetes</taxon>
        <taxon>Thraustochytrida</taxon>
        <taxon>Thraustochytriidae</taxon>
        <taxon>Aplanochytrium</taxon>
    </lineage>
</organism>
<dbReference type="EMBL" id="HBIN01008715">
    <property type="protein sequence ID" value="CAE0436210.1"/>
    <property type="molecule type" value="Transcribed_RNA"/>
</dbReference>
<gene>
    <name evidence="2" type="ORF">ASTO00021_LOCUS6476</name>
</gene>
<accession>A0A7S3PGQ0</accession>
<proteinExistence type="predicted"/>
<keyword evidence="1" id="KW-0472">Membrane</keyword>
<keyword evidence="1" id="KW-0812">Transmembrane</keyword>
<evidence type="ECO:0000256" key="1">
    <source>
        <dbReference type="SAM" id="Phobius"/>
    </source>
</evidence>
<dbReference type="AlphaFoldDB" id="A0A7S3PGQ0"/>
<sequence length="165" mass="19623">MANSIFDDGSRVLQREVNVENPGDHASMYEDMSDAAYAEVFEIVQTISLVKQHQFKRVALQLPDELLDQSWRMVQRLKANFGKITLLLHGSWQYSMRLLSNIFILQWKKRNLHCFSYWETHHTEVAVLMRLLLFTIMRIFWFIMDMLVYQIPAVYPYILCLGVFR</sequence>
<reference evidence="2" key="1">
    <citation type="submission" date="2021-01" db="EMBL/GenBank/DDBJ databases">
        <authorList>
            <person name="Corre E."/>
            <person name="Pelletier E."/>
            <person name="Niang G."/>
            <person name="Scheremetjew M."/>
            <person name="Finn R."/>
            <person name="Kale V."/>
            <person name="Holt S."/>
            <person name="Cochrane G."/>
            <person name="Meng A."/>
            <person name="Brown T."/>
            <person name="Cohen L."/>
        </authorList>
    </citation>
    <scope>NUCLEOTIDE SEQUENCE</scope>
    <source>
        <strain evidence="2">GSBS06</strain>
    </source>
</reference>
<dbReference type="Gene3D" id="3.40.50.11840">
    <property type="entry name" value="Diphthamide synthesis DPH1/DPH2 domain 1"/>
    <property type="match status" value="1"/>
</dbReference>
<keyword evidence="1" id="KW-1133">Transmembrane helix</keyword>
<dbReference type="InterPro" id="IPR042263">
    <property type="entry name" value="DPH1/DPH2_1"/>
</dbReference>
<protein>
    <submittedName>
        <fullName evidence="2">Uncharacterized protein</fullName>
    </submittedName>
</protein>
<feature type="transmembrane region" description="Helical" evidence="1">
    <location>
        <begin position="139"/>
        <end position="164"/>
    </location>
</feature>
<name>A0A7S3PGQ0_9STRA</name>